<organism evidence="2 3">
    <name type="scientific">Pseudonocardia ammonioxydans</name>
    <dbReference type="NCBI Taxonomy" id="260086"/>
    <lineage>
        <taxon>Bacteria</taxon>
        <taxon>Bacillati</taxon>
        <taxon>Actinomycetota</taxon>
        <taxon>Actinomycetes</taxon>
        <taxon>Pseudonocardiales</taxon>
        <taxon>Pseudonocardiaceae</taxon>
        <taxon>Pseudonocardia</taxon>
    </lineage>
</organism>
<feature type="region of interest" description="Disordered" evidence="1">
    <location>
        <begin position="32"/>
        <end position="58"/>
    </location>
</feature>
<evidence type="ECO:0000256" key="1">
    <source>
        <dbReference type="SAM" id="MobiDB-lite"/>
    </source>
</evidence>
<evidence type="ECO:0000313" key="3">
    <source>
        <dbReference type="Proteomes" id="UP000199614"/>
    </source>
</evidence>
<feature type="compositionally biased region" description="Polar residues" evidence="1">
    <location>
        <begin position="239"/>
        <end position="249"/>
    </location>
</feature>
<evidence type="ECO:0000313" key="2">
    <source>
        <dbReference type="EMBL" id="SFO53822.1"/>
    </source>
</evidence>
<proteinExistence type="predicted"/>
<name>A0A1I5HZQ5_PSUAM</name>
<dbReference type="STRING" id="260086.SAMN05216207_108110"/>
<feature type="region of interest" description="Disordered" evidence="1">
    <location>
        <begin position="125"/>
        <end position="257"/>
    </location>
</feature>
<dbReference type="OrthoDB" id="10007902at2"/>
<dbReference type="Proteomes" id="UP000199614">
    <property type="component" value="Unassembled WGS sequence"/>
</dbReference>
<feature type="compositionally biased region" description="Basic and acidic residues" evidence="1">
    <location>
        <begin position="32"/>
        <end position="55"/>
    </location>
</feature>
<feature type="compositionally biased region" description="Acidic residues" evidence="1">
    <location>
        <begin position="187"/>
        <end position="196"/>
    </location>
</feature>
<keyword evidence="3" id="KW-1185">Reference proteome</keyword>
<gene>
    <name evidence="2" type="ORF">SAMN05216207_108110</name>
</gene>
<sequence>METILLISLITWGLTRYAGTELIATARGTEPPRLRDRQRRAERAHERRMARENRRTGPTVGDAIAQRVADRIAHPRGPREAGPARKAMGEWWNDAWGYATERRHQRHQRHADGDLLRQRLARKLRDRFGHPRDNQWRPRPRTQEPGRRSEPSEPVIIDVEPTTDQPERTEPTPDSPADGPATPNAPVEEEEEDQTPPEDPPQKPDHESTPPTSDTDPNPAADHQPTATVHPIRKDTPMTGANPNLTSGETLDPGSAHHFCTQMQNVGQRLLNEIEQSIASLSQAGVSGEPIRLLEQMRENASLFATSAGEASSHFARHLNTQDQVLNDDTLAGTVNGTYMGTRS</sequence>
<dbReference type="AlphaFoldDB" id="A0A1I5HZQ5"/>
<protein>
    <submittedName>
        <fullName evidence="2">Uncharacterized protein</fullName>
    </submittedName>
</protein>
<feature type="compositionally biased region" description="Basic and acidic residues" evidence="1">
    <location>
        <begin position="126"/>
        <end position="151"/>
    </location>
</feature>
<accession>A0A1I5HZQ5</accession>
<reference evidence="2 3" key="1">
    <citation type="submission" date="2016-10" db="EMBL/GenBank/DDBJ databases">
        <authorList>
            <person name="de Groot N.N."/>
        </authorList>
    </citation>
    <scope>NUCLEOTIDE SEQUENCE [LARGE SCALE GENOMIC DNA]</scope>
    <source>
        <strain evidence="2 3">CGMCC 4.1877</strain>
    </source>
</reference>
<dbReference type="EMBL" id="FOUY01000081">
    <property type="protein sequence ID" value="SFO53822.1"/>
    <property type="molecule type" value="Genomic_DNA"/>
</dbReference>
<dbReference type="RefSeq" id="WP_093356766.1">
    <property type="nucleotide sequence ID" value="NZ_FOUY01000081.1"/>
</dbReference>